<keyword evidence="6 7" id="KW-0472">Membrane</keyword>
<protein>
    <submittedName>
        <fullName evidence="10">ABC transporter permease</fullName>
    </submittedName>
</protein>
<feature type="transmembrane region" description="Helical" evidence="7">
    <location>
        <begin position="61"/>
        <end position="84"/>
    </location>
</feature>
<evidence type="ECO:0000256" key="2">
    <source>
        <dbReference type="ARBA" id="ARBA00022448"/>
    </source>
</evidence>
<dbReference type="RefSeq" id="WP_344874469.1">
    <property type="nucleotide sequence ID" value="NZ_BAABAL010000008.1"/>
</dbReference>
<dbReference type="Pfam" id="PF00528">
    <property type="entry name" value="BPD_transp_1"/>
    <property type="match status" value="1"/>
</dbReference>
<keyword evidence="4 7" id="KW-0812">Transmembrane</keyword>
<accession>A0ABP7S049</accession>
<dbReference type="SUPFAM" id="SSF161098">
    <property type="entry name" value="MetI-like"/>
    <property type="match status" value="1"/>
</dbReference>
<feature type="domain" description="ABC transmembrane type-1" evidence="9">
    <location>
        <begin position="62"/>
        <end position="241"/>
    </location>
</feature>
<evidence type="ECO:0000256" key="4">
    <source>
        <dbReference type="ARBA" id="ARBA00022692"/>
    </source>
</evidence>
<dbReference type="Gene3D" id="1.10.3720.10">
    <property type="entry name" value="MetI-like"/>
    <property type="match status" value="1"/>
</dbReference>
<dbReference type="PANTHER" id="PTHR43386:SF25">
    <property type="entry name" value="PEPTIDE ABC TRANSPORTER PERMEASE PROTEIN"/>
    <property type="match status" value="1"/>
</dbReference>
<organism evidence="10 11">
    <name type="scientific">Allokutzneria multivorans</name>
    <dbReference type="NCBI Taxonomy" id="1142134"/>
    <lineage>
        <taxon>Bacteria</taxon>
        <taxon>Bacillati</taxon>
        <taxon>Actinomycetota</taxon>
        <taxon>Actinomycetes</taxon>
        <taxon>Pseudonocardiales</taxon>
        <taxon>Pseudonocardiaceae</taxon>
        <taxon>Allokutzneria</taxon>
    </lineage>
</organism>
<dbReference type="Proteomes" id="UP001501747">
    <property type="component" value="Unassembled WGS sequence"/>
</dbReference>
<evidence type="ECO:0000256" key="6">
    <source>
        <dbReference type="ARBA" id="ARBA00023136"/>
    </source>
</evidence>
<keyword evidence="11" id="KW-1185">Reference proteome</keyword>
<comment type="similarity">
    <text evidence="7">Belongs to the binding-protein-dependent transport system permease family.</text>
</comment>
<comment type="caution">
    <text evidence="10">The sequence shown here is derived from an EMBL/GenBank/DDBJ whole genome shotgun (WGS) entry which is preliminary data.</text>
</comment>
<dbReference type="EMBL" id="BAABAL010000008">
    <property type="protein sequence ID" value="GAA4004579.1"/>
    <property type="molecule type" value="Genomic_DNA"/>
</dbReference>
<dbReference type="InterPro" id="IPR000515">
    <property type="entry name" value="MetI-like"/>
</dbReference>
<dbReference type="PROSITE" id="PS50928">
    <property type="entry name" value="ABC_TM1"/>
    <property type="match status" value="1"/>
</dbReference>
<feature type="transmembrane region" description="Helical" evidence="7">
    <location>
        <begin position="183"/>
        <end position="201"/>
    </location>
</feature>
<evidence type="ECO:0000256" key="3">
    <source>
        <dbReference type="ARBA" id="ARBA00022475"/>
    </source>
</evidence>
<reference evidence="11" key="1">
    <citation type="journal article" date="2019" name="Int. J. Syst. Evol. Microbiol.">
        <title>The Global Catalogue of Microorganisms (GCM) 10K type strain sequencing project: providing services to taxonomists for standard genome sequencing and annotation.</title>
        <authorList>
            <consortium name="The Broad Institute Genomics Platform"/>
            <consortium name="The Broad Institute Genome Sequencing Center for Infectious Disease"/>
            <person name="Wu L."/>
            <person name="Ma J."/>
        </authorList>
    </citation>
    <scope>NUCLEOTIDE SEQUENCE [LARGE SCALE GENOMIC DNA]</scope>
    <source>
        <strain evidence="11">JCM 17342</strain>
    </source>
</reference>
<feature type="transmembrane region" description="Helical" evidence="7">
    <location>
        <begin position="118"/>
        <end position="136"/>
    </location>
</feature>
<dbReference type="InterPro" id="IPR050366">
    <property type="entry name" value="BP-dependent_transpt_permease"/>
</dbReference>
<keyword evidence="2 7" id="KW-0813">Transport</keyword>
<evidence type="ECO:0000256" key="1">
    <source>
        <dbReference type="ARBA" id="ARBA00004651"/>
    </source>
</evidence>
<comment type="subcellular location">
    <subcellularLocation>
        <location evidence="1 7">Cell membrane</location>
        <topology evidence="1 7">Multi-pass membrane protein</topology>
    </subcellularLocation>
</comment>
<evidence type="ECO:0000313" key="11">
    <source>
        <dbReference type="Proteomes" id="UP001501747"/>
    </source>
</evidence>
<feature type="signal peptide" evidence="8">
    <location>
        <begin position="1"/>
        <end position="20"/>
    </location>
</feature>
<evidence type="ECO:0000256" key="7">
    <source>
        <dbReference type="RuleBase" id="RU363032"/>
    </source>
</evidence>
<keyword evidence="8" id="KW-0732">Signal</keyword>
<feature type="chain" id="PRO_5045511463" evidence="8">
    <location>
        <begin position="21"/>
        <end position="253"/>
    </location>
</feature>
<dbReference type="PANTHER" id="PTHR43386">
    <property type="entry name" value="OLIGOPEPTIDE TRANSPORT SYSTEM PERMEASE PROTEIN APPC"/>
    <property type="match status" value="1"/>
</dbReference>
<dbReference type="InterPro" id="IPR035906">
    <property type="entry name" value="MetI-like_sf"/>
</dbReference>
<gene>
    <name evidence="10" type="ORF">GCM10022247_27010</name>
</gene>
<keyword evidence="5 7" id="KW-1133">Transmembrane helix</keyword>
<feature type="transmembrane region" description="Helical" evidence="7">
    <location>
        <begin position="221"/>
        <end position="241"/>
    </location>
</feature>
<proteinExistence type="inferred from homology"/>
<feature type="transmembrane region" description="Helical" evidence="7">
    <location>
        <begin position="91"/>
        <end position="112"/>
    </location>
</feature>
<keyword evidence="3" id="KW-1003">Cell membrane</keyword>
<name>A0ABP7S049_9PSEU</name>
<sequence>MKRAFAAVAALIVLLGPEFAANSPTKPVGVPYSWPTWVLPFGTDHLGRDVLSRMLHGGRPLVLTSLAAALAGVLLGAVIGLAVALTKRQALMWPLDAIAAVPPILVLLLTLTAMPDRVGLVLAVAVVGAPLAARVTQAAAAQVVGRAHVEIAIARGENWAWLLGREILPLVGGTVLADAGMRFVTSVHLVAAAGFLGLSVSDSDWGLLIVEALPGASLQPWALLVPVLGVALLAVSSNLFADRVARHSRGMLG</sequence>
<evidence type="ECO:0000259" key="9">
    <source>
        <dbReference type="PROSITE" id="PS50928"/>
    </source>
</evidence>
<evidence type="ECO:0000313" key="10">
    <source>
        <dbReference type="EMBL" id="GAA4004579.1"/>
    </source>
</evidence>
<evidence type="ECO:0000256" key="8">
    <source>
        <dbReference type="SAM" id="SignalP"/>
    </source>
</evidence>
<evidence type="ECO:0000256" key="5">
    <source>
        <dbReference type="ARBA" id="ARBA00022989"/>
    </source>
</evidence>